<comment type="caution">
    <text evidence="2">The sequence shown here is derived from an EMBL/GenBank/DDBJ whole genome shotgun (WGS) entry which is preliminary data.</text>
</comment>
<dbReference type="GeneID" id="29921920"/>
<dbReference type="PATRIC" id="fig|1353533.3.peg.1067"/>
<feature type="transmembrane region" description="Helical" evidence="1">
    <location>
        <begin position="47"/>
        <end position="67"/>
    </location>
</feature>
<keyword evidence="1" id="KW-1133">Transmembrane helix</keyword>
<accession>V4HXV1</accession>
<gene>
    <name evidence="2" type="ORF">PL2TA16_00633</name>
</gene>
<dbReference type="Proteomes" id="UP000017820">
    <property type="component" value="Unassembled WGS sequence"/>
</dbReference>
<keyword evidence="1" id="KW-0812">Transmembrane</keyword>
<proteinExistence type="predicted"/>
<dbReference type="EMBL" id="AUSV01000013">
    <property type="protein sequence ID" value="ESP94633.1"/>
    <property type="molecule type" value="Genomic_DNA"/>
</dbReference>
<dbReference type="RefSeq" id="WP_023398021.1">
    <property type="nucleotide sequence ID" value="NZ_AUSV01000013.1"/>
</dbReference>
<evidence type="ECO:0000313" key="2">
    <source>
        <dbReference type="EMBL" id="ESP94633.1"/>
    </source>
</evidence>
<dbReference type="AlphaFoldDB" id="V4HXV1"/>
<protein>
    <submittedName>
        <fullName evidence="2">Uncharacterized protein</fullName>
    </submittedName>
</protein>
<organism evidence="2 3">
    <name type="scientific">Pseudoalteromonas luteoviolacea (strain 2ta16)</name>
    <dbReference type="NCBI Taxonomy" id="1353533"/>
    <lineage>
        <taxon>Bacteria</taxon>
        <taxon>Pseudomonadati</taxon>
        <taxon>Pseudomonadota</taxon>
        <taxon>Gammaproteobacteria</taxon>
        <taxon>Alteromonadales</taxon>
        <taxon>Pseudoalteromonadaceae</taxon>
        <taxon>Pseudoalteromonas</taxon>
    </lineage>
</organism>
<name>V4HXV1_PSEL2</name>
<reference evidence="2 3" key="1">
    <citation type="submission" date="2013-07" db="EMBL/GenBank/DDBJ databases">
        <title>Draft genome sequence of Pseudoalteromonas luteoviolacea 2ta16.</title>
        <authorList>
            <person name="Allen E.E."/>
            <person name="Azam F."/>
            <person name="Podell S."/>
        </authorList>
    </citation>
    <scope>NUCLEOTIDE SEQUENCE [LARGE SCALE GENOMIC DNA]</scope>
    <source>
        <strain evidence="2 3">2ta16</strain>
    </source>
</reference>
<evidence type="ECO:0000256" key="1">
    <source>
        <dbReference type="SAM" id="Phobius"/>
    </source>
</evidence>
<sequence>MVKALRMVSVFLIVLGVCLFLGDFLPVNLTALEGDDLYMKIVPDDTFSIVSYRLSILITGVVVFMALKLKDALDVRRQGE</sequence>
<keyword evidence="1" id="KW-0472">Membrane</keyword>
<evidence type="ECO:0000313" key="3">
    <source>
        <dbReference type="Proteomes" id="UP000017820"/>
    </source>
</evidence>